<dbReference type="AlphaFoldDB" id="A0AA36EEY8"/>
<protein>
    <submittedName>
        <fullName evidence="2">Uncharacterized protein</fullName>
    </submittedName>
</protein>
<evidence type="ECO:0000313" key="3">
    <source>
        <dbReference type="Proteomes" id="UP001177003"/>
    </source>
</evidence>
<organism evidence="2 3">
    <name type="scientific">Lactuca saligna</name>
    <name type="common">Willowleaf lettuce</name>
    <dbReference type="NCBI Taxonomy" id="75948"/>
    <lineage>
        <taxon>Eukaryota</taxon>
        <taxon>Viridiplantae</taxon>
        <taxon>Streptophyta</taxon>
        <taxon>Embryophyta</taxon>
        <taxon>Tracheophyta</taxon>
        <taxon>Spermatophyta</taxon>
        <taxon>Magnoliopsida</taxon>
        <taxon>eudicotyledons</taxon>
        <taxon>Gunneridae</taxon>
        <taxon>Pentapetalae</taxon>
        <taxon>asterids</taxon>
        <taxon>campanulids</taxon>
        <taxon>Asterales</taxon>
        <taxon>Asteraceae</taxon>
        <taxon>Cichorioideae</taxon>
        <taxon>Cichorieae</taxon>
        <taxon>Lactucinae</taxon>
        <taxon>Lactuca</taxon>
    </lineage>
</organism>
<feature type="compositionally biased region" description="Acidic residues" evidence="1">
    <location>
        <begin position="57"/>
        <end position="74"/>
    </location>
</feature>
<evidence type="ECO:0000256" key="1">
    <source>
        <dbReference type="SAM" id="MobiDB-lite"/>
    </source>
</evidence>
<gene>
    <name evidence="2" type="ORF">LSALG_LOCUS30315</name>
</gene>
<feature type="compositionally biased region" description="Low complexity" evidence="1">
    <location>
        <begin position="92"/>
        <end position="107"/>
    </location>
</feature>
<name>A0AA36EEY8_LACSI</name>
<sequence>MIINAIYPELKGRGETLDLKSLGPSTFGLMKKNRKEDESTPPVAIVAEEHVPLINVNDDDDDDDEGNDDEDEAQPDNVVSPILNEGPNVVHSSFEAGSSSATGGSSTPQPAHNASSERLARFLAQQYIDPTPQGKGISIGSGSSEGVNPSVLELKAEIGVLN</sequence>
<feature type="compositionally biased region" description="Low complexity" evidence="1">
    <location>
        <begin position="134"/>
        <end position="144"/>
    </location>
</feature>
<dbReference type="EMBL" id="OX465082">
    <property type="protein sequence ID" value="CAI9291160.1"/>
    <property type="molecule type" value="Genomic_DNA"/>
</dbReference>
<proteinExistence type="predicted"/>
<accession>A0AA36EEY8</accession>
<reference evidence="2" key="1">
    <citation type="submission" date="2023-04" db="EMBL/GenBank/DDBJ databases">
        <authorList>
            <person name="Vijverberg K."/>
            <person name="Xiong W."/>
            <person name="Schranz E."/>
        </authorList>
    </citation>
    <scope>NUCLEOTIDE SEQUENCE</scope>
</reference>
<dbReference type="Proteomes" id="UP001177003">
    <property type="component" value="Chromosome 6"/>
</dbReference>
<evidence type="ECO:0000313" key="2">
    <source>
        <dbReference type="EMBL" id="CAI9291160.1"/>
    </source>
</evidence>
<feature type="region of interest" description="Disordered" evidence="1">
    <location>
        <begin position="29"/>
        <end position="150"/>
    </location>
</feature>
<keyword evidence="3" id="KW-1185">Reference proteome</keyword>